<dbReference type="EMBL" id="SDMP01000007">
    <property type="protein sequence ID" value="RYR46184.1"/>
    <property type="molecule type" value="Genomic_DNA"/>
</dbReference>
<dbReference type="Proteomes" id="UP000289738">
    <property type="component" value="Chromosome A07"/>
</dbReference>
<evidence type="ECO:0000259" key="9">
    <source>
        <dbReference type="PROSITE" id="PS51005"/>
    </source>
</evidence>
<name>A0A445C5I7_ARAHY</name>
<feature type="compositionally biased region" description="Pro residues" evidence="7">
    <location>
        <begin position="700"/>
        <end position="717"/>
    </location>
</feature>
<feature type="compositionally biased region" description="Pro residues" evidence="7">
    <location>
        <begin position="391"/>
        <end position="402"/>
    </location>
</feature>
<dbReference type="InterPro" id="IPR003441">
    <property type="entry name" value="NAC-dom"/>
</dbReference>
<evidence type="ECO:0000256" key="5">
    <source>
        <dbReference type="ARBA" id="ARBA00023163"/>
    </source>
</evidence>
<evidence type="ECO:0000313" key="10">
    <source>
        <dbReference type="EMBL" id="RYR46184.1"/>
    </source>
</evidence>
<dbReference type="GO" id="GO:0003712">
    <property type="term" value="F:transcription coregulator activity"/>
    <property type="evidence" value="ECO:0007669"/>
    <property type="project" value="InterPro"/>
</dbReference>
<keyword evidence="3" id="KW-0805">Transcription regulation</keyword>
<dbReference type="PROSITE" id="PS51005">
    <property type="entry name" value="NAC"/>
    <property type="match status" value="1"/>
</dbReference>
<evidence type="ECO:0000256" key="1">
    <source>
        <dbReference type="ARBA" id="ARBA00004123"/>
    </source>
</evidence>
<dbReference type="SUPFAM" id="SSF101941">
    <property type="entry name" value="NAC domain"/>
    <property type="match status" value="1"/>
</dbReference>
<evidence type="ECO:0000313" key="11">
    <source>
        <dbReference type="Proteomes" id="UP000289738"/>
    </source>
</evidence>
<feature type="domain" description="NAC" evidence="9">
    <location>
        <begin position="8"/>
        <end position="163"/>
    </location>
</feature>
<evidence type="ECO:0000256" key="4">
    <source>
        <dbReference type="ARBA" id="ARBA00023125"/>
    </source>
</evidence>
<dbReference type="GO" id="GO:0003677">
    <property type="term" value="F:DNA binding"/>
    <property type="evidence" value="ECO:0007669"/>
    <property type="project" value="UniProtKB-KW"/>
</dbReference>
<dbReference type="AlphaFoldDB" id="A0A445C5I7"/>
<dbReference type="GO" id="GO:0070847">
    <property type="term" value="C:core mediator complex"/>
    <property type="evidence" value="ECO:0007669"/>
    <property type="project" value="TreeGrafter"/>
</dbReference>
<reference evidence="10 11" key="1">
    <citation type="submission" date="2019-01" db="EMBL/GenBank/DDBJ databases">
        <title>Sequencing of cultivated peanut Arachis hypogaea provides insights into genome evolution and oil improvement.</title>
        <authorList>
            <person name="Chen X."/>
        </authorList>
    </citation>
    <scope>NUCLEOTIDE SEQUENCE [LARGE SCALE GENOMIC DNA]</scope>
    <source>
        <strain evidence="11">cv. Fuhuasheng</strain>
        <tissue evidence="10">Leaves</tissue>
    </source>
</reference>
<dbReference type="InterPro" id="IPR036093">
    <property type="entry name" value="NAC_dom_sf"/>
</dbReference>
<keyword evidence="6" id="KW-0539">Nucleus</keyword>
<protein>
    <recommendedName>
        <fullName evidence="9">NAC domain-containing protein</fullName>
    </recommendedName>
</protein>
<keyword evidence="4" id="KW-0238">DNA-binding</keyword>
<dbReference type="PANTHER" id="PTHR13208">
    <property type="entry name" value="MEDIATOR OF RNA POLYMERASE II TRANSCRIPTION SUBUNIT 4"/>
    <property type="match status" value="1"/>
</dbReference>
<keyword evidence="8" id="KW-0812">Transmembrane</keyword>
<proteinExistence type="inferred from homology"/>
<dbReference type="Pfam" id="PF10018">
    <property type="entry name" value="Med4"/>
    <property type="match status" value="1"/>
</dbReference>
<feature type="region of interest" description="Disordered" evidence="7">
    <location>
        <begin position="382"/>
        <end position="416"/>
    </location>
</feature>
<dbReference type="Pfam" id="PF02365">
    <property type="entry name" value="NAM"/>
    <property type="match status" value="1"/>
</dbReference>
<keyword evidence="8" id="KW-0472">Membrane</keyword>
<keyword evidence="8" id="KW-1133">Transmembrane helix</keyword>
<evidence type="ECO:0000256" key="6">
    <source>
        <dbReference type="ARBA" id="ARBA00023242"/>
    </source>
</evidence>
<feature type="transmembrane region" description="Helical" evidence="8">
    <location>
        <begin position="166"/>
        <end position="183"/>
    </location>
</feature>
<evidence type="ECO:0000256" key="8">
    <source>
        <dbReference type="SAM" id="Phobius"/>
    </source>
</evidence>
<evidence type="ECO:0000256" key="3">
    <source>
        <dbReference type="ARBA" id="ARBA00023015"/>
    </source>
</evidence>
<dbReference type="InterPro" id="IPR019258">
    <property type="entry name" value="Mediator_Med4"/>
</dbReference>
<evidence type="ECO:0000256" key="7">
    <source>
        <dbReference type="SAM" id="MobiDB-lite"/>
    </source>
</evidence>
<dbReference type="GO" id="GO:0006357">
    <property type="term" value="P:regulation of transcription by RNA polymerase II"/>
    <property type="evidence" value="ECO:0007669"/>
    <property type="project" value="InterPro"/>
</dbReference>
<comment type="caution">
    <text evidence="10">The sequence shown here is derived from an EMBL/GenBank/DDBJ whole genome shotgun (WGS) entry which is preliminary data.</text>
</comment>
<dbReference type="GO" id="GO:0016592">
    <property type="term" value="C:mediator complex"/>
    <property type="evidence" value="ECO:0007669"/>
    <property type="project" value="InterPro"/>
</dbReference>
<comment type="subcellular location">
    <subcellularLocation>
        <location evidence="1">Nucleus</location>
    </subcellularLocation>
</comment>
<feature type="region of interest" description="Disordered" evidence="7">
    <location>
        <begin position="700"/>
        <end position="770"/>
    </location>
</feature>
<dbReference type="STRING" id="3818.A0A445C5I7"/>
<dbReference type="Gene3D" id="2.170.150.80">
    <property type="entry name" value="NAC domain"/>
    <property type="match status" value="1"/>
</dbReference>
<organism evidence="10 11">
    <name type="scientific">Arachis hypogaea</name>
    <name type="common">Peanut</name>
    <dbReference type="NCBI Taxonomy" id="3818"/>
    <lineage>
        <taxon>Eukaryota</taxon>
        <taxon>Viridiplantae</taxon>
        <taxon>Streptophyta</taxon>
        <taxon>Embryophyta</taxon>
        <taxon>Tracheophyta</taxon>
        <taxon>Spermatophyta</taxon>
        <taxon>Magnoliopsida</taxon>
        <taxon>eudicotyledons</taxon>
        <taxon>Gunneridae</taxon>
        <taxon>Pentapetalae</taxon>
        <taxon>rosids</taxon>
        <taxon>fabids</taxon>
        <taxon>Fabales</taxon>
        <taxon>Fabaceae</taxon>
        <taxon>Papilionoideae</taxon>
        <taxon>50 kb inversion clade</taxon>
        <taxon>dalbergioids sensu lato</taxon>
        <taxon>Dalbergieae</taxon>
        <taxon>Pterocarpus clade</taxon>
        <taxon>Arachis</taxon>
    </lineage>
</organism>
<dbReference type="PANTHER" id="PTHR13208:SF2">
    <property type="entry name" value="MEDIATOR OF RNA POLYMERASE II TRANSCRIPTION SUBUNIT 4"/>
    <property type="match status" value="1"/>
</dbReference>
<keyword evidence="11" id="KW-1185">Reference proteome</keyword>
<sequence length="770" mass="85670">MTSTNLPSSASKKFEPTDEELIQDFLRNKINGRPLPNYGTILEGELFGTEKNPWEIWEENVENSYDEKDLYFFTTLKRKFSTNSLRMVRTIGLGSWEGEDIGKEIMANKTNQRIGMKKRYRFEKSGTSHDGGWILHQYSIDSSLLPNPSNLSSLMDLMNLDSKSDLLRLIVVVAICLLLYPNISMTTLSTTSIAFFSFFSELMFSNRCSFHISGNDDIAHCNSLDARSKLSANLDSEKEEMKHSSGERRVLGVVIELGLEDVVDVIKVGGDVIKDVEVDAFGATRVTITLWLNIGTKEKEEKDEKEDSEGEEGELVPVATTDSLRILLPSSVAELLAADLLLTPSLRRNHRFFLVIQKSEREKDWSHLYKMLQHQIVQSPARLGLTNPNSPSIPNPTPPKLPPSQSHHHQPHLDHHAAGPSAALLSLLPPLPRAQALLQQMASLTSKLFEVSPNRSFWVTAFRGSIPTFLSTQGQAHSSTPHDSSPSTTKEVISQFTILQTQIFEAVAELQEILDLQDAKQKIDREIRSKDSALLAFANKLKDAERCLDILVDDYSDYRRSTKRLKSGDDSEDDSLTSSTVSSQLKLSDILSYAHRISYTTFAPPEFGAGQAPLRGALPPAPQEEQMRASELYNFADLNVGLPKVVETKEKTIEAIIEPPPPQQVDTNLSAIQGLLPPNFTVPPGWKPGMPVQLPIDLPLPPPGWKPGDPVPLPPMDSLPAPRFEQQQVPHHIPQPKQPEVIQVQHVNLDLDGSDSSDYSSDEASSDDED</sequence>
<accession>A0A445C5I7</accession>
<feature type="compositionally biased region" description="Acidic residues" evidence="7">
    <location>
        <begin position="752"/>
        <end position="770"/>
    </location>
</feature>
<comment type="similarity">
    <text evidence="2">Belongs to the Mediator complex subunit 4 family.</text>
</comment>
<gene>
    <name evidence="10" type="ORF">Ahy_A07g031942</name>
</gene>
<keyword evidence="5" id="KW-0804">Transcription</keyword>
<evidence type="ECO:0000256" key="2">
    <source>
        <dbReference type="ARBA" id="ARBA00009626"/>
    </source>
</evidence>